<dbReference type="InterPro" id="IPR036388">
    <property type="entry name" value="WH-like_DNA-bd_sf"/>
</dbReference>
<gene>
    <name evidence="4" type="ORF">JOL79_29375</name>
</gene>
<reference evidence="4" key="1">
    <citation type="submission" date="2021-02" db="EMBL/GenBank/DDBJ databases">
        <title>Draft genome sequence of Microbispora sp. RL4-1S isolated from rice leaves in Thailand.</title>
        <authorList>
            <person name="Muangham S."/>
            <person name="Duangmal K."/>
        </authorList>
    </citation>
    <scope>NUCLEOTIDE SEQUENCE</scope>
    <source>
        <strain evidence="4">RL4-1S</strain>
    </source>
</reference>
<evidence type="ECO:0000259" key="3">
    <source>
        <dbReference type="PROSITE" id="PS50043"/>
    </source>
</evidence>
<keyword evidence="5" id="KW-1185">Reference proteome</keyword>
<dbReference type="Proteomes" id="UP000674234">
    <property type="component" value="Unassembled WGS sequence"/>
</dbReference>
<dbReference type="CDD" id="cd06170">
    <property type="entry name" value="LuxR_C_like"/>
    <property type="match status" value="1"/>
</dbReference>
<evidence type="ECO:0000313" key="4">
    <source>
        <dbReference type="EMBL" id="MBP2707899.1"/>
    </source>
</evidence>
<protein>
    <submittedName>
        <fullName evidence="4">AAA family ATPase</fullName>
    </submittedName>
</protein>
<dbReference type="PANTHER" id="PTHR16305">
    <property type="entry name" value="TESTICULAR SOLUBLE ADENYLYL CYCLASE"/>
    <property type="match status" value="1"/>
</dbReference>
<dbReference type="PANTHER" id="PTHR16305:SF35">
    <property type="entry name" value="TRANSCRIPTIONAL ACTIVATOR DOMAIN"/>
    <property type="match status" value="1"/>
</dbReference>
<sequence length="905" mass="96505">MAVHNQREGMALLRAMLDEAAGGQGRGAMVTGAIATGKSELLYGFADLAAGRGALTLTAMGAPSERGLPLGVLSQLVHNAPLSAPHRSVALGLLQEAERAPAAGGPDAEAVGNIDVRMVDALSTALLDMARECPLVIVVDDLHHADRSSQLCLAYLARRSRNARLLMVVSVPDDHAQSRGLLHAEVLRRPHCRHIRLGHLSPEGVRERLAGTAGHEAAAELAARFHELSGGNRLLVDALLDDHQTAGAPAERYGEAVLGCLHRADPGAAVVAGVIAVLGSPAQSVPMLRVSEAAVSAAVRALTGAGLLLDGRFRHEAARSAVLAAMDDAERSALHRRAAELTYQDGAPATEVAGHLLLAGDPAHSWAVPVLEDAAEHALRREDGVEPAIEYLKLALRSCDDDRRRAGIATRLVRAKWRINPGISTGHLAELAAALRDGHLGGGDAVVLAKALLWHGHSDDARDVLDRLGGSALDRETMAELAAAHAWFRTGCPSFVAHLPPLDDERAGGAGHSLGAGRRLEAAEALARTLAEGPGEDTAATAERVLRSARLDEMSLDTVECALLALTYGDRTDQAAPWCDAFVAEAAARRAPSRQARLSAIRAEIHARSGDMAAAVRDARQALELISPESWGVALGGLLGTLLRADAATGRQDAFLARAEGAVPAAMLETRFGLQYLYGKARFHLATGQPAQALGDLRLCGELMEQWGLDVPEFIAWRLDAAEALIRLDEADEARLLIKDQRTRCGFRSPRVHGVALRLLAVAGEERHRIGLLRRSAELLETGGDRYELARTLADLTHAHHAAGEYRRAWLVGRRVRTLAEECDAESLAVTLPYGGDAAEAGSATVLPILSDAERRVATLAADGYSNREISSKLFITVSTVEQHLTRIYRKLNVTRRTELPLRQW</sequence>
<dbReference type="GO" id="GO:0006355">
    <property type="term" value="P:regulation of DNA-templated transcription"/>
    <property type="evidence" value="ECO:0007669"/>
    <property type="project" value="InterPro"/>
</dbReference>
<dbReference type="GO" id="GO:0004016">
    <property type="term" value="F:adenylate cyclase activity"/>
    <property type="evidence" value="ECO:0007669"/>
    <property type="project" value="TreeGrafter"/>
</dbReference>
<name>A0A940WLK7_9ACTN</name>
<keyword evidence="1" id="KW-0547">Nucleotide-binding</keyword>
<dbReference type="SUPFAM" id="SSF46894">
    <property type="entry name" value="C-terminal effector domain of the bipartite response regulators"/>
    <property type="match status" value="1"/>
</dbReference>
<feature type="domain" description="HTH luxR-type" evidence="3">
    <location>
        <begin position="843"/>
        <end position="905"/>
    </location>
</feature>
<dbReference type="Pfam" id="PF00196">
    <property type="entry name" value="GerE"/>
    <property type="match status" value="1"/>
</dbReference>
<dbReference type="Gene3D" id="1.10.10.10">
    <property type="entry name" value="Winged helix-like DNA-binding domain superfamily/Winged helix DNA-binding domain"/>
    <property type="match status" value="1"/>
</dbReference>
<dbReference type="SUPFAM" id="SSF52540">
    <property type="entry name" value="P-loop containing nucleoside triphosphate hydrolases"/>
    <property type="match status" value="1"/>
</dbReference>
<dbReference type="EMBL" id="JAFCNB010000024">
    <property type="protein sequence ID" value="MBP2707899.1"/>
    <property type="molecule type" value="Genomic_DNA"/>
</dbReference>
<dbReference type="Pfam" id="PF13191">
    <property type="entry name" value="AAA_16"/>
    <property type="match status" value="1"/>
</dbReference>
<comment type="caution">
    <text evidence="4">The sequence shown here is derived from an EMBL/GenBank/DDBJ whole genome shotgun (WGS) entry which is preliminary data.</text>
</comment>
<evidence type="ECO:0000256" key="2">
    <source>
        <dbReference type="ARBA" id="ARBA00022840"/>
    </source>
</evidence>
<dbReference type="InterPro" id="IPR027417">
    <property type="entry name" value="P-loop_NTPase"/>
</dbReference>
<dbReference type="InterPro" id="IPR016032">
    <property type="entry name" value="Sig_transdc_resp-reg_C-effctor"/>
</dbReference>
<organism evidence="4 5">
    <name type="scientific">Microbispora oryzae</name>
    <dbReference type="NCBI Taxonomy" id="2806554"/>
    <lineage>
        <taxon>Bacteria</taxon>
        <taxon>Bacillati</taxon>
        <taxon>Actinomycetota</taxon>
        <taxon>Actinomycetes</taxon>
        <taxon>Streptosporangiales</taxon>
        <taxon>Streptosporangiaceae</taxon>
        <taxon>Microbispora</taxon>
    </lineage>
</organism>
<dbReference type="PRINTS" id="PR00038">
    <property type="entry name" value="HTHLUXR"/>
</dbReference>
<proteinExistence type="predicted"/>
<dbReference type="InterPro" id="IPR000792">
    <property type="entry name" value="Tscrpt_reg_LuxR_C"/>
</dbReference>
<dbReference type="AlphaFoldDB" id="A0A940WLK7"/>
<dbReference type="SMART" id="SM00421">
    <property type="entry name" value="HTH_LUXR"/>
    <property type="match status" value="1"/>
</dbReference>
<evidence type="ECO:0000256" key="1">
    <source>
        <dbReference type="ARBA" id="ARBA00022741"/>
    </source>
</evidence>
<dbReference type="InterPro" id="IPR041664">
    <property type="entry name" value="AAA_16"/>
</dbReference>
<dbReference type="PROSITE" id="PS50043">
    <property type="entry name" value="HTH_LUXR_2"/>
    <property type="match status" value="1"/>
</dbReference>
<dbReference type="GO" id="GO:0003677">
    <property type="term" value="F:DNA binding"/>
    <property type="evidence" value="ECO:0007669"/>
    <property type="project" value="InterPro"/>
</dbReference>
<accession>A0A940WLK7</accession>
<evidence type="ECO:0000313" key="5">
    <source>
        <dbReference type="Proteomes" id="UP000674234"/>
    </source>
</evidence>
<keyword evidence="2" id="KW-0067">ATP-binding</keyword>
<dbReference type="GO" id="GO:0005737">
    <property type="term" value="C:cytoplasm"/>
    <property type="evidence" value="ECO:0007669"/>
    <property type="project" value="TreeGrafter"/>
</dbReference>
<dbReference type="RefSeq" id="WP_210159159.1">
    <property type="nucleotide sequence ID" value="NZ_JAFCNB010000024.1"/>
</dbReference>
<dbReference type="GO" id="GO:0005524">
    <property type="term" value="F:ATP binding"/>
    <property type="evidence" value="ECO:0007669"/>
    <property type="project" value="UniProtKB-KW"/>
</dbReference>
<dbReference type="PROSITE" id="PS00622">
    <property type="entry name" value="HTH_LUXR_1"/>
    <property type="match status" value="1"/>
</dbReference>